<name>A0ABP7GT58_9ACTN</name>
<dbReference type="Proteomes" id="UP001501009">
    <property type="component" value="Unassembled WGS sequence"/>
</dbReference>
<gene>
    <name evidence="2" type="ORF">GCM10022403_006830</name>
</gene>
<evidence type="ECO:0000256" key="1">
    <source>
        <dbReference type="SAM" id="MobiDB-lite"/>
    </source>
</evidence>
<dbReference type="EMBL" id="BAABDE010000005">
    <property type="protein sequence ID" value="GAA3774564.1"/>
    <property type="molecule type" value="Genomic_DNA"/>
</dbReference>
<feature type="region of interest" description="Disordered" evidence="1">
    <location>
        <begin position="97"/>
        <end position="122"/>
    </location>
</feature>
<feature type="compositionally biased region" description="Basic residues" evidence="1">
    <location>
        <begin position="33"/>
        <end position="45"/>
    </location>
</feature>
<sequence length="242" mass="26079">MGDLERFLTLERAPHGFGWALRDGPSRAAARSCRSRRRGSRHQQGPRREKRDDKTCTTPSLVTRPVETISKDTPRFCGLNRPASSVRCVAVRHDHHLGGPVAPARRQSEVRAPAGQDSPRPGTVYDTSPECTTHSAVLDVPGLGVGRQTGGWGAVAEWQTVNSYDHCWDSGDTHTARRIPPQAGCDSGGGIHESTAWLTKRGRWLSCSGGMTITDAIHRAVLKVPAAASPEAYSGTGRRACG</sequence>
<evidence type="ECO:0000313" key="2">
    <source>
        <dbReference type="EMBL" id="GAA3774564.1"/>
    </source>
</evidence>
<accession>A0ABP7GT58</accession>
<evidence type="ECO:0000313" key="3">
    <source>
        <dbReference type="Proteomes" id="UP001501009"/>
    </source>
</evidence>
<protein>
    <submittedName>
        <fullName evidence="2">Uncharacterized protein</fullName>
    </submittedName>
</protein>
<comment type="caution">
    <text evidence="2">The sequence shown here is derived from an EMBL/GenBank/DDBJ whole genome shotgun (WGS) entry which is preliminary data.</text>
</comment>
<reference evidence="3" key="1">
    <citation type="journal article" date="2019" name="Int. J. Syst. Evol. Microbiol.">
        <title>The Global Catalogue of Microorganisms (GCM) 10K type strain sequencing project: providing services to taxonomists for standard genome sequencing and annotation.</title>
        <authorList>
            <consortium name="The Broad Institute Genomics Platform"/>
            <consortium name="The Broad Institute Genome Sequencing Center for Infectious Disease"/>
            <person name="Wu L."/>
            <person name="Ma J."/>
        </authorList>
    </citation>
    <scope>NUCLEOTIDE SEQUENCE [LARGE SCALE GENOMIC DNA]</scope>
    <source>
        <strain evidence="3">JCM 17138</strain>
    </source>
</reference>
<organism evidence="2 3">
    <name type="scientific">Streptomyces coacervatus</name>
    <dbReference type="NCBI Taxonomy" id="647381"/>
    <lineage>
        <taxon>Bacteria</taxon>
        <taxon>Bacillati</taxon>
        <taxon>Actinomycetota</taxon>
        <taxon>Actinomycetes</taxon>
        <taxon>Kitasatosporales</taxon>
        <taxon>Streptomycetaceae</taxon>
        <taxon>Streptomyces</taxon>
    </lineage>
</organism>
<feature type="compositionally biased region" description="Basic and acidic residues" evidence="1">
    <location>
        <begin position="46"/>
        <end position="55"/>
    </location>
</feature>
<keyword evidence="3" id="KW-1185">Reference proteome</keyword>
<proteinExistence type="predicted"/>
<feature type="region of interest" description="Disordered" evidence="1">
    <location>
        <begin position="22"/>
        <end position="58"/>
    </location>
</feature>